<evidence type="ECO:0000256" key="5">
    <source>
        <dbReference type="ARBA" id="ARBA00022989"/>
    </source>
</evidence>
<dbReference type="PROSITE" id="PS50850">
    <property type="entry name" value="MFS"/>
    <property type="match status" value="1"/>
</dbReference>
<evidence type="ECO:0000256" key="3">
    <source>
        <dbReference type="ARBA" id="ARBA00022475"/>
    </source>
</evidence>
<dbReference type="Gene3D" id="1.20.1250.20">
    <property type="entry name" value="MFS general substrate transporter like domains"/>
    <property type="match status" value="1"/>
</dbReference>
<evidence type="ECO:0000256" key="6">
    <source>
        <dbReference type="ARBA" id="ARBA00023136"/>
    </source>
</evidence>
<accession>A0A4Q7R890</accession>
<keyword evidence="3" id="KW-1003">Cell membrane</keyword>
<evidence type="ECO:0000256" key="7">
    <source>
        <dbReference type="SAM" id="Phobius"/>
    </source>
</evidence>
<evidence type="ECO:0000313" key="9">
    <source>
        <dbReference type="EMBL" id="RZT29065.1"/>
    </source>
</evidence>
<keyword evidence="4 7" id="KW-0812">Transmembrane</keyword>
<dbReference type="InterPro" id="IPR050171">
    <property type="entry name" value="MFS_Transporters"/>
</dbReference>
<dbReference type="PANTHER" id="PTHR23517">
    <property type="entry name" value="RESISTANCE PROTEIN MDTM, PUTATIVE-RELATED-RELATED"/>
    <property type="match status" value="1"/>
</dbReference>
<proteinExistence type="predicted"/>
<keyword evidence="6 7" id="KW-0472">Membrane</keyword>
<feature type="transmembrane region" description="Helical" evidence="7">
    <location>
        <begin position="42"/>
        <end position="64"/>
    </location>
</feature>
<comment type="subcellular location">
    <subcellularLocation>
        <location evidence="1">Cell membrane</location>
        <topology evidence="1">Multi-pass membrane protein</topology>
    </subcellularLocation>
</comment>
<dbReference type="GO" id="GO:0005886">
    <property type="term" value="C:plasma membrane"/>
    <property type="evidence" value="ECO:0007669"/>
    <property type="project" value="UniProtKB-SubCell"/>
</dbReference>
<dbReference type="InterPro" id="IPR020846">
    <property type="entry name" value="MFS_dom"/>
</dbReference>
<keyword evidence="5 7" id="KW-1133">Transmembrane helix</keyword>
<keyword evidence="2" id="KW-0813">Transport</keyword>
<feature type="transmembrane region" description="Helical" evidence="7">
    <location>
        <begin position="76"/>
        <end position="95"/>
    </location>
</feature>
<feature type="domain" description="Major facilitator superfamily (MFS) profile" evidence="8">
    <location>
        <begin position="1"/>
        <end position="388"/>
    </location>
</feature>
<feature type="transmembrane region" description="Helical" evidence="7">
    <location>
        <begin position="365"/>
        <end position="386"/>
    </location>
</feature>
<dbReference type="OrthoDB" id="9810492at2"/>
<reference evidence="9 10" key="1">
    <citation type="journal article" date="2015" name="Stand. Genomic Sci.">
        <title>Genomic Encyclopedia of Bacterial and Archaeal Type Strains, Phase III: the genomes of soil and plant-associated and newly described type strains.</title>
        <authorList>
            <person name="Whitman W.B."/>
            <person name="Woyke T."/>
            <person name="Klenk H.P."/>
            <person name="Zhou Y."/>
            <person name="Lilburn T.G."/>
            <person name="Beck B.J."/>
            <person name="De Vos P."/>
            <person name="Vandamme P."/>
            <person name="Eisen J.A."/>
            <person name="Garrity G."/>
            <person name="Hugenholtz P."/>
            <person name="Kyrpides N.C."/>
        </authorList>
    </citation>
    <scope>NUCLEOTIDE SEQUENCE [LARGE SCALE GENOMIC DNA]</scope>
    <source>
        <strain evidence="9 10">ASC-9842</strain>
    </source>
</reference>
<feature type="transmembrane region" description="Helical" evidence="7">
    <location>
        <begin position="303"/>
        <end position="325"/>
    </location>
</feature>
<evidence type="ECO:0000259" key="8">
    <source>
        <dbReference type="PROSITE" id="PS50850"/>
    </source>
</evidence>
<feature type="transmembrane region" description="Helical" evidence="7">
    <location>
        <begin position="245"/>
        <end position="267"/>
    </location>
</feature>
<dbReference type="Pfam" id="PF07690">
    <property type="entry name" value="MFS_1"/>
    <property type="match status" value="1"/>
</dbReference>
<dbReference type="SUPFAM" id="SSF103473">
    <property type="entry name" value="MFS general substrate transporter"/>
    <property type="match status" value="1"/>
</dbReference>
<feature type="transmembrane region" description="Helical" evidence="7">
    <location>
        <begin position="337"/>
        <end position="359"/>
    </location>
</feature>
<dbReference type="RefSeq" id="WP_130393914.1">
    <property type="nucleotide sequence ID" value="NZ_SGXM01000013.1"/>
</dbReference>
<organism evidence="9 10">
    <name type="scientific">Cupriavidus agavae</name>
    <dbReference type="NCBI Taxonomy" id="1001822"/>
    <lineage>
        <taxon>Bacteria</taxon>
        <taxon>Pseudomonadati</taxon>
        <taxon>Pseudomonadota</taxon>
        <taxon>Betaproteobacteria</taxon>
        <taxon>Burkholderiales</taxon>
        <taxon>Burkholderiaceae</taxon>
        <taxon>Cupriavidus</taxon>
    </lineage>
</organism>
<comment type="caution">
    <text evidence="9">The sequence shown here is derived from an EMBL/GenBank/DDBJ whole genome shotgun (WGS) entry which is preliminary data.</text>
</comment>
<sequence>MPKNGTGTLAFAGATVSLAAMFAASASPIPLYETYRESNGIGYTDLSLTAVAYFAGTVSALLLLGRLSNHVGRRPVTLAALGLCAIACLMLLNVSSAIPLIVARLLLGLACGLASSATAAYAMDSAPRSPHWLGAAVASNGPLLGLTAGVLGSGALVEYAPMPRTLPYLFALAGLALGAALVAFSGETASRTPGALGSLRPRFRLPARARKEFAIAACTFVATWALGGFYQAFGPSIAAQQLGSSHAIVAALVVAALMAPSALGSAWASRFPATTVQRAGMLTFFLAVLGLLASLRLRAVTPFIAASAVAGVALGATLTGGIRSLVSEAPMGERAGLLALIYATSYCGAAVPSFVAGQLARGLSLFQIAIGDALLAGVACAIVFRATGGAARSPRLNASPVRSGGDHG</sequence>
<dbReference type="InterPro" id="IPR011701">
    <property type="entry name" value="MFS"/>
</dbReference>
<evidence type="ECO:0000256" key="4">
    <source>
        <dbReference type="ARBA" id="ARBA00022692"/>
    </source>
</evidence>
<evidence type="ECO:0000313" key="10">
    <source>
        <dbReference type="Proteomes" id="UP000291078"/>
    </source>
</evidence>
<dbReference type="Proteomes" id="UP000291078">
    <property type="component" value="Unassembled WGS sequence"/>
</dbReference>
<dbReference type="AlphaFoldDB" id="A0A4Q7R890"/>
<evidence type="ECO:0000256" key="1">
    <source>
        <dbReference type="ARBA" id="ARBA00004651"/>
    </source>
</evidence>
<protein>
    <submittedName>
        <fullName evidence="9">Putative MFS family arabinose efflux permease</fullName>
    </submittedName>
</protein>
<dbReference type="InterPro" id="IPR036259">
    <property type="entry name" value="MFS_trans_sf"/>
</dbReference>
<dbReference type="PANTHER" id="PTHR23517:SF13">
    <property type="entry name" value="MAJOR FACILITATOR SUPERFAMILY MFS_1"/>
    <property type="match status" value="1"/>
</dbReference>
<dbReference type="EMBL" id="SGXM01000013">
    <property type="protein sequence ID" value="RZT29065.1"/>
    <property type="molecule type" value="Genomic_DNA"/>
</dbReference>
<feature type="transmembrane region" description="Helical" evidence="7">
    <location>
        <begin position="279"/>
        <end position="297"/>
    </location>
</feature>
<feature type="transmembrane region" description="Helical" evidence="7">
    <location>
        <begin position="213"/>
        <end position="233"/>
    </location>
</feature>
<dbReference type="GO" id="GO:0022857">
    <property type="term" value="F:transmembrane transporter activity"/>
    <property type="evidence" value="ECO:0007669"/>
    <property type="project" value="InterPro"/>
</dbReference>
<feature type="transmembrane region" description="Helical" evidence="7">
    <location>
        <begin position="166"/>
        <end position="184"/>
    </location>
</feature>
<gene>
    <name evidence="9" type="ORF">EV147_5026</name>
</gene>
<name>A0A4Q7R890_9BURK</name>
<keyword evidence="10" id="KW-1185">Reference proteome</keyword>
<evidence type="ECO:0000256" key="2">
    <source>
        <dbReference type="ARBA" id="ARBA00022448"/>
    </source>
</evidence>
<feature type="transmembrane region" description="Helical" evidence="7">
    <location>
        <begin position="101"/>
        <end position="122"/>
    </location>
</feature>